<dbReference type="Gene3D" id="3.30.565.10">
    <property type="entry name" value="Histidine kinase-like ATPase, C-terminal domain"/>
    <property type="match status" value="1"/>
</dbReference>
<dbReference type="SUPFAM" id="SSF55874">
    <property type="entry name" value="ATPase domain of HSP90 chaperone/DNA topoisomerase II/histidine kinase"/>
    <property type="match status" value="1"/>
</dbReference>
<dbReference type="Gene3D" id="1.20.5.1930">
    <property type="match status" value="1"/>
</dbReference>
<dbReference type="AlphaFoldDB" id="A0A844CRT7"/>
<evidence type="ECO:0000259" key="5">
    <source>
        <dbReference type="Pfam" id="PF07730"/>
    </source>
</evidence>
<dbReference type="InterPro" id="IPR036890">
    <property type="entry name" value="HATPase_C_sf"/>
</dbReference>
<evidence type="ECO:0000313" key="7">
    <source>
        <dbReference type="Proteomes" id="UP000439986"/>
    </source>
</evidence>
<dbReference type="RefSeq" id="WP_154356508.1">
    <property type="nucleotide sequence ID" value="NZ_WKJL01000002.1"/>
</dbReference>
<keyword evidence="4" id="KW-0472">Membrane</keyword>
<keyword evidence="1" id="KW-0808">Transferase</keyword>
<dbReference type="InterPro" id="IPR011712">
    <property type="entry name" value="Sig_transdc_His_kin_sub3_dim/P"/>
</dbReference>
<dbReference type="GO" id="GO:0000155">
    <property type="term" value="F:phosphorelay sensor kinase activity"/>
    <property type="evidence" value="ECO:0007669"/>
    <property type="project" value="InterPro"/>
</dbReference>
<keyword evidence="4" id="KW-1133">Transmembrane helix</keyword>
<feature type="transmembrane region" description="Helical" evidence="4">
    <location>
        <begin position="15"/>
        <end position="39"/>
    </location>
</feature>
<dbReference type="EMBL" id="WKJL01000002">
    <property type="protein sequence ID" value="MRW83447.1"/>
    <property type="molecule type" value="Genomic_DNA"/>
</dbReference>
<accession>A0A844CRT7</accession>
<gene>
    <name evidence="6" type="ORF">GJ698_05000</name>
</gene>
<dbReference type="PANTHER" id="PTHR24421:SF62">
    <property type="entry name" value="SENSORY TRANSDUCTION HISTIDINE KINASE"/>
    <property type="match status" value="1"/>
</dbReference>
<protein>
    <recommendedName>
        <fullName evidence="5">Signal transduction histidine kinase subgroup 3 dimerisation and phosphoacceptor domain-containing protein</fullName>
    </recommendedName>
</protein>
<evidence type="ECO:0000256" key="1">
    <source>
        <dbReference type="ARBA" id="ARBA00022679"/>
    </source>
</evidence>
<keyword evidence="2" id="KW-0418">Kinase</keyword>
<proteinExistence type="predicted"/>
<dbReference type="GO" id="GO:0046983">
    <property type="term" value="F:protein dimerization activity"/>
    <property type="evidence" value="ECO:0007669"/>
    <property type="project" value="InterPro"/>
</dbReference>
<comment type="caution">
    <text evidence="6">The sequence shown here is derived from an EMBL/GenBank/DDBJ whole genome shotgun (WGS) entry which is preliminary data.</text>
</comment>
<name>A0A844CRT7_9BURK</name>
<reference evidence="6 7" key="1">
    <citation type="submission" date="2019-11" db="EMBL/GenBank/DDBJ databases">
        <title>Novel species isolated from a subtropical stream in China.</title>
        <authorList>
            <person name="Lu H."/>
        </authorList>
    </citation>
    <scope>NUCLEOTIDE SEQUENCE [LARGE SCALE GENOMIC DNA]</scope>
    <source>
        <strain evidence="6 7">FT26W</strain>
    </source>
</reference>
<dbReference type="Proteomes" id="UP000439986">
    <property type="component" value="Unassembled WGS sequence"/>
</dbReference>
<evidence type="ECO:0000256" key="4">
    <source>
        <dbReference type="SAM" id="Phobius"/>
    </source>
</evidence>
<dbReference type="InterPro" id="IPR050482">
    <property type="entry name" value="Sensor_HK_TwoCompSys"/>
</dbReference>
<dbReference type="Pfam" id="PF07730">
    <property type="entry name" value="HisKA_3"/>
    <property type="match status" value="1"/>
</dbReference>
<dbReference type="GO" id="GO:0016020">
    <property type="term" value="C:membrane"/>
    <property type="evidence" value="ECO:0007669"/>
    <property type="project" value="InterPro"/>
</dbReference>
<keyword evidence="4" id="KW-0812">Transmembrane</keyword>
<dbReference type="CDD" id="cd16917">
    <property type="entry name" value="HATPase_UhpB-NarQ-NarX-like"/>
    <property type="match status" value="1"/>
</dbReference>
<evidence type="ECO:0000313" key="6">
    <source>
        <dbReference type="EMBL" id="MRW83447.1"/>
    </source>
</evidence>
<dbReference type="PANTHER" id="PTHR24421">
    <property type="entry name" value="NITRATE/NITRITE SENSOR PROTEIN NARX-RELATED"/>
    <property type="match status" value="1"/>
</dbReference>
<sequence length="271" mass="30530">MAAQFIRPERTLSSYYQTFLLLLLGLVLLCLATGAAWLLGRRQTQRVYEARLRLLAERERVAASLHDTLVQSMQGMILRFQGVGHRLANDSPERATIDHILDQADEVLAEGRHQILALRMPVVYGDKLNQALAAIGQSLQDNFNIPFRMLVSGRPSPLNGDRSEDIYAIVREALYHAYQHTQASSVELELVYGCEFFTLYVRDNGRETAGPLRGLAAMRDRAARMGGTVDVLTLPEQGSELALKVPGEVCYQTPRQLGWRRLTAWLHQLHH</sequence>
<evidence type="ECO:0000256" key="3">
    <source>
        <dbReference type="ARBA" id="ARBA00023012"/>
    </source>
</evidence>
<keyword evidence="7" id="KW-1185">Reference proteome</keyword>
<feature type="domain" description="Signal transduction histidine kinase subgroup 3 dimerisation and phosphoacceptor" evidence="5">
    <location>
        <begin position="57"/>
        <end position="121"/>
    </location>
</feature>
<organism evidence="6 7">
    <name type="scientific">Duganella aquatilis</name>
    <dbReference type="NCBI Taxonomy" id="2666082"/>
    <lineage>
        <taxon>Bacteria</taxon>
        <taxon>Pseudomonadati</taxon>
        <taxon>Pseudomonadota</taxon>
        <taxon>Betaproteobacteria</taxon>
        <taxon>Burkholderiales</taxon>
        <taxon>Oxalobacteraceae</taxon>
        <taxon>Telluria group</taxon>
        <taxon>Duganella</taxon>
    </lineage>
</organism>
<keyword evidence="3" id="KW-0902">Two-component regulatory system</keyword>
<evidence type="ECO:0000256" key="2">
    <source>
        <dbReference type="ARBA" id="ARBA00022777"/>
    </source>
</evidence>